<dbReference type="InterPro" id="IPR052343">
    <property type="entry name" value="Retrotransposon-Effector_Assoc"/>
</dbReference>
<feature type="domain" description="Reverse transcriptase" evidence="1">
    <location>
        <begin position="77"/>
        <end position="139"/>
    </location>
</feature>
<organism evidence="2">
    <name type="scientific">Sesamum radiatum</name>
    <name type="common">Black benniseed</name>
    <dbReference type="NCBI Taxonomy" id="300843"/>
    <lineage>
        <taxon>Eukaryota</taxon>
        <taxon>Viridiplantae</taxon>
        <taxon>Streptophyta</taxon>
        <taxon>Embryophyta</taxon>
        <taxon>Tracheophyta</taxon>
        <taxon>Spermatophyta</taxon>
        <taxon>Magnoliopsida</taxon>
        <taxon>eudicotyledons</taxon>
        <taxon>Gunneridae</taxon>
        <taxon>Pentapetalae</taxon>
        <taxon>asterids</taxon>
        <taxon>lamiids</taxon>
        <taxon>Lamiales</taxon>
        <taxon>Pedaliaceae</taxon>
        <taxon>Sesamum</taxon>
    </lineage>
</organism>
<evidence type="ECO:0000259" key="1">
    <source>
        <dbReference type="Pfam" id="PF00078"/>
    </source>
</evidence>
<dbReference type="EMBL" id="JACGWJ010000007">
    <property type="protein sequence ID" value="KAL0409776.1"/>
    <property type="molecule type" value="Genomic_DNA"/>
</dbReference>
<dbReference type="AlphaFoldDB" id="A0AAW2TXP3"/>
<sequence>MAEDLTQPYTEAEVTKALYQMAPLKSPGPDGMPPIFFQSFWHIVKQDVVSCVLTFFNSYVSPVGLNHTYITLIPKCKQPEYLHQFRPISLCNVVYKIASKAIANRLKTHLDRIISPTQSAFVLGRLITDNILLAFEINHFLNIKSKGDRVSWSSSLT</sequence>
<proteinExistence type="predicted"/>
<accession>A0AAW2TXP3</accession>
<dbReference type="PANTHER" id="PTHR46890">
    <property type="entry name" value="NON-LTR RETROLELEMENT REVERSE TRANSCRIPTASE-LIKE PROTEIN-RELATED"/>
    <property type="match status" value="1"/>
</dbReference>
<reference evidence="2" key="2">
    <citation type="journal article" date="2024" name="Plant">
        <title>Genomic evolution and insights into agronomic trait innovations of Sesamum species.</title>
        <authorList>
            <person name="Miao H."/>
            <person name="Wang L."/>
            <person name="Qu L."/>
            <person name="Liu H."/>
            <person name="Sun Y."/>
            <person name="Le M."/>
            <person name="Wang Q."/>
            <person name="Wei S."/>
            <person name="Zheng Y."/>
            <person name="Lin W."/>
            <person name="Duan Y."/>
            <person name="Cao H."/>
            <person name="Xiong S."/>
            <person name="Wang X."/>
            <person name="Wei L."/>
            <person name="Li C."/>
            <person name="Ma Q."/>
            <person name="Ju M."/>
            <person name="Zhao R."/>
            <person name="Li G."/>
            <person name="Mu C."/>
            <person name="Tian Q."/>
            <person name="Mei H."/>
            <person name="Zhang T."/>
            <person name="Gao T."/>
            <person name="Zhang H."/>
        </authorList>
    </citation>
    <scope>NUCLEOTIDE SEQUENCE</scope>
    <source>
        <strain evidence="2">G02</strain>
    </source>
</reference>
<reference evidence="2" key="1">
    <citation type="submission" date="2020-06" db="EMBL/GenBank/DDBJ databases">
        <authorList>
            <person name="Li T."/>
            <person name="Hu X."/>
            <person name="Zhang T."/>
            <person name="Song X."/>
            <person name="Zhang H."/>
            <person name="Dai N."/>
            <person name="Sheng W."/>
            <person name="Hou X."/>
            <person name="Wei L."/>
        </authorList>
    </citation>
    <scope>NUCLEOTIDE SEQUENCE</scope>
    <source>
        <strain evidence="2">G02</strain>
        <tissue evidence="2">Leaf</tissue>
    </source>
</reference>
<dbReference type="InterPro" id="IPR000477">
    <property type="entry name" value="RT_dom"/>
</dbReference>
<name>A0AAW2TXP3_SESRA</name>
<dbReference type="Pfam" id="PF00078">
    <property type="entry name" value="RVT_1"/>
    <property type="match status" value="1"/>
</dbReference>
<gene>
    <name evidence="2" type="ORF">Sradi_1912000</name>
</gene>
<comment type="caution">
    <text evidence="2">The sequence shown here is derived from an EMBL/GenBank/DDBJ whole genome shotgun (WGS) entry which is preliminary data.</text>
</comment>
<evidence type="ECO:0000313" key="2">
    <source>
        <dbReference type="EMBL" id="KAL0409776.1"/>
    </source>
</evidence>
<protein>
    <recommendedName>
        <fullName evidence="1">Reverse transcriptase domain-containing protein</fullName>
    </recommendedName>
</protein>
<dbReference type="PANTHER" id="PTHR46890:SF48">
    <property type="entry name" value="RNA-DIRECTED DNA POLYMERASE"/>
    <property type="match status" value="1"/>
</dbReference>